<dbReference type="Gene3D" id="3.30.2090.10">
    <property type="entry name" value="Multidrug efflux transporter AcrB TolC docking domain, DN and DC subdomains"/>
    <property type="match status" value="1"/>
</dbReference>
<dbReference type="CDD" id="cd00081">
    <property type="entry name" value="Hint"/>
    <property type="match status" value="1"/>
</dbReference>
<dbReference type="InterPro" id="IPR007081">
    <property type="entry name" value="RNA_pol_Rpb1_5"/>
</dbReference>
<dbReference type="GeneID" id="65884306"/>
<accession>A0A8D6SX47</accession>
<evidence type="ECO:0000256" key="3">
    <source>
        <dbReference type="ARBA" id="ARBA00022679"/>
    </source>
</evidence>
<dbReference type="SUPFAM" id="SSF55608">
    <property type="entry name" value="Homing endonucleases"/>
    <property type="match status" value="2"/>
</dbReference>
<dbReference type="InterPro" id="IPR030934">
    <property type="entry name" value="Intein_C"/>
</dbReference>
<organism evidence="12 13">
    <name type="scientific">Methanocaldococcus lauensis</name>
    <dbReference type="NCBI Taxonomy" id="2546128"/>
    <lineage>
        <taxon>Archaea</taxon>
        <taxon>Methanobacteriati</taxon>
        <taxon>Methanobacteriota</taxon>
        <taxon>Methanomada group</taxon>
        <taxon>Methanococci</taxon>
        <taxon>Methanococcales</taxon>
        <taxon>Methanocaldococcaceae</taxon>
        <taxon>Methanocaldococcus</taxon>
    </lineage>
</organism>
<dbReference type="InterPro" id="IPR006142">
    <property type="entry name" value="INTEIN"/>
</dbReference>
<dbReference type="NCBIfam" id="TIGR02389">
    <property type="entry name" value="RNA_pol_rpoA2"/>
    <property type="match status" value="1"/>
</dbReference>
<keyword evidence="13" id="KW-1185">Reference proteome</keyword>
<dbReference type="InterPro" id="IPR006141">
    <property type="entry name" value="Intein_N"/>
</dbReference>
<name>A0A8D6SX47_9EURY</name>
<dbReference type="GO" id="GO:0004519">
    <property type="term" value="F:endonuclease activity"/>
    <property type="evidence" value="ECO:0007669"/>
    <property type="project" value="InterPro"/>
</dbReference>
<dbReference type="InterPro" id="IPR012757">
    <property type="entry name" value="RPO1C"/>
</dbReference>
<evidence type="ECO:0000256" key="6">
    <source>
        <dbReference type="ARBA" id="ARBA00023000"/>
    </source>
</evidence>
<evidence type="ECO:0000256" key="10">
    <source>
        <dbReference type="HAMAP-Rule" id="MF_00411"/>
    </source>
</evidence>
<keyword evidence="2 10" id="KW-0963">Cytoplasm</keyword>
<dbReference type="Gene3D" id="1.10.150.390">
    <property type="match status" value="1"/>
</dbReference>
<dbReference type="PANTHER" id="PTHR19376">
    <property type="entry name" value="DNA-DIRECTED RNA POLYMERASE"/>
    <property type="match status" value="1"/>
</dbReference>
<comment type="similarity">
    <text evidence="10">Belongs to the RNA polymerase beta' chain family.</text>
</comment>
<dbReference type="Pfam" id="PF04998">
    <property type="entry name" value="RNA_pol_Rpb1_5"/>
    <property type="match status" value="2"/>
</dbReference>
<evidence type="ECO:0000256" key="8">
    <source>
        <dbReference type="ARBA" id="ARBA00023163"/>
    </source>
</evidence>
<protein>
    <recommendedName>
        <fullName evidence="10">DNA-directed RNA polymerase subunit Rpo1C</fullName>
        <ecNumber evidence="10">2.7.7.6</ecNumber>
    </recommendedName>
    <alternativeName>
        <fullName evidence="10">DNA-directed RNA polymerase subunit A''</fullName>
    </alternativeName>
</protein>
<comment type="subcellular location">
    <subcellularLocation>
        <location evidence="10">Cytoplasm</location>
    </subcellularLocation>
</comment>
<dbReference type="InterPro" id="IPR004042">
    <property type="entry name" value="Intein_endonuc_central"/>
</dbReference>
<dbReference type="InterPro" id="IPR004860">
    <property type="entry name" value="LAGLIDADG_dom"/>
</dbReference>
<keyword evidence="1 10" id="KW-0240">DNA-directed RNA polymerase</keyword>
<dbReference type="GO" id="GO:0003677">
    <property type="term" value="F:DNA binding"/>
    <property type="evidence" value="ECO:0007669"/>
    <property type="project" value="UniProtKB-UniRule"/>
</dbReference>
<evidence type="ECO:0000256" key="4">
    <source>
        <dbReference type="ARBA" id="ARBA00022695"/>
    </source>
</evidence>
<dbReference type="SMART" id="SM00306">
    <property type="entry name" value="HintN"/>
    <property type="match status" value="1"/>
</dbReference>
<keyword evidence="4 10" id="KW-0548">Nucleotidyltransferase</keyword>
<evidence type="ECO:0000259" key="11">
    <source>
        <dbReference type="PROSITE" id="PS50819"/>
    </source>
</evidence>
<dbReference type="Proteomes" id="UP000679213">
    <property type="component" value="Chromosome I"/>
</dbReference>
<dbReference type="GO" id="GO:0006351">
    <property type="term" value="P:DNA-templated transcription"/>
    <property type="evidence" value="ECO:0007669"/>
    <property type="project" value="UniProtKB-UniRule"/>
</dbReference>
<dbReference type="Gene3D" id="2.170.16.10">
    <property type="entry name" value="Hedgehog/Intein (Hint) domain"/>
    <property type="match status" value="2"/>
</dbReference>
<comment type="function">
    <text evidence="10">DNA-dependent RNA polymerase (RNAP) catalyzes the transcription of DNA into RNA using the four ribonucleoside triphosphates as substrates. Forms part of the jaw domain.</text>
</comment>
<comment type="catalytic activity">
    <reaction evidence="9 10">
        <text>RNA(n) + a ribonucleoside 5'-triphosphate = RNA(n+1) + diphosphate</text>
        <dbReference type="Rhea" id="RHEA:21248"/>
        <dbReference type="Rhea" id="RHEA-COMP:14527"/>
        <dbReference type="Rhea" id="RHEA-COMP:17342"/>
        <dbReference type="ChEBI" id="CHEBI:33019"/>
        <dbReference type="ChEBI" id="CHEBI:61557"/>
        <dbReference type="ChEBI" id="CHEBI:140395"/>
        <dbReference type="EC" id="2.7.7.6"/>
    </reaction>
</comment>
<evidence type="ECO:0000313" key="12">
    <source>
        <dbReference type="EMBL" id="CAB3289993.1"/>
    </source>
</evidence>
<dbReference type="Gene3D" id="3.10.28.10">
    <property type="entry name" value="Homing endonucleases"/>
    <property type="match status" value="1"/>
</dbReference>
<evidence type="ECO:0000256" key="7">
    <source>
        <dbReference type="ARBA" id="ARBA00023125"/>
    </source>
</evidence>
<feature type="domain" description="DOD-type homing endonuclease" evidence="11">
    <location>
        <begin position="233"/>
        <end position="354"/>
    </location>
</feature>
<keyword evidence="7 10" id="KW-0238">DNA-binding</keyword>
<dbReference type="Pfam" id="PF14528">
    <property type="entry name" value="LAGLIDADG_3"/>
    <property type="match status" value="1"/>
</dbReference>
<evidence type="ECO:0000256" key="9">
    <source>
        <dbReference type="ARBA" id="ARBA00048552"/>
    </source>
</evidence>
<dbReference type="SUPFAM" id="SSF64484">
    <property type="entry name" value="beta and beta-prime subunits of DNA dependent RNA-polymerase"/>
    <property type="match status" value="2"/>
</dbReference>
<dbReference type="InterPro" id="IPR027434">
    <property type="entry name" value="Homing_endonucl"/>
</dbReference>
<dbReference type="PROSITE" id="PS50818">
    <property type="entry name" value="INTEIN_C_TER"/>
    <property type="match status" value="1"/>
</dbReference>
<dbReference type="GO" id="GO:0000428">
    <property type="term" value="C:DNA-directed RNA polymerase complex"/>
    <property type="evidence" value="ECO:0007669"/>
    <property type="project" value="UniProtKB-KW"/>
</dbReference>
<dbReference type="NCBIfam" id="TIGR01445">
    <property type="entry name" value="intein_Nterm"/>
    <property type="match status" value="1"/>
</dbReference>
<dbReference type="CDD" id="cd06528">
    <property type="entry name" value="RNAP_A"/>
    <property type="match status" value="1"/>
</dbReference>
<dbReference type="PROSITE" id="PS50817">
    <property type="entry name" value="INTEIN_N_TER"/>
    <property type="match status" value="1"/>
</dbReference>
<evidence type="ECO:0000313" key="13">
    <source>
        <dbReference type="Proteomes" id="UP000679213"/>
    </source>
</evidence>
<proteinExistence type="inferred from homology"/>
<dbReference type="HAMAP" id="MF_00411">
    <property type="entry name" value="RNApol_arch_Rpo1C"/>
    <property type="match status" value="1"/>
</dbReference>
<dbReference type="NCBIfam" id="TIGR01443">
    <property type="entry name" value="intein_Cterm"/>
    <property type="match status" value="1"/>
</dbReference>
<sequence>MDMEVLKQKIENLDLPKSVKDELFEKLSKEDLDDQIIDEIIEEVVKAYKKALIEPYEAVGIVAAQSIGEPGTQMSLPYEEKIIIKDGEFIKAVEIGKLVDKMIEKFGFEKVGNSEVCDLPIEIYALSLDQDEKVHWKRIISCIRHKNNGKLIKIKTRSGREITATPYHSFVVRRDNKIVPIKGSDLKIGDRIPVVKYIPANCIETICVSEYILNNNSLDIPNELSLTYDFGYFIGTYLAKGSVYDEFIKISFINEEILKNIKLFLDNVDLKYEINNKDIKIYSQALIKLLLLNFGYNYKKIPDFVFGANKDFVKGLLRGYFDVNSIIDNKELKIFSNSKELIDGLAILLSRFGVFTIKNRIKENYALTVPCEYLKIFVDKIGTINQKSAKLKDIITKTKKYKSIDIIPSFGNALSKLGEKVEFPKIILKRYEKRQEIERNTLQRYLNRMKELGLKNGLDISTLKEYWLLKKSVDSDVIWDEIVKIEEVNYDKEYVYDISVEGLETFTTFDCIITHNTMRTFHYAGVAELNVTLGLPRMIEIVDARKEPSTPIMTIYLKEEYKNNREKAEEIAKDIESITLEGIADSISIDLWTQSIKVELDENKLAERNLTLDDVIEAIRKKLKVKIDVEGTTLYLKVKTPSIKALRKRLPKVKNIQLKGIPGIERVLVKKEGDEYVLYTQGSNLREVFKIEGVDTSRTITNNIIEIQEVLGIEAARNAIINEMKKTLEQQGLEVDIRHLMIVADIMTADGVVKPIGRHGVAGEKGSVLARAAFEETVKHLYSAAEKGEIDKLKGVIENVIVGKPIYIGTGCVELEIDRDYEEGKYKNNESNEE</sequence>
<comment type="subunit">
    <text evidence="10">Part of the RNA polymerase complex.</text>
</comment>
<dbReference type="InterPro" id="IPR003587">
    <property type="entry name" value="Hint_dom_N"/>
</dbReference>
<dbReference type="RefSeq" id="WP_214399841.1">
    <property type="nucleotide sequence ID" value="NZ_LR792632.1"/>
</dbReference>
<dbReference type="InterPro" id="IPR027463">
    <property type="entry name" value="AcrB_DN_DC_subdom"/>
</dbReference>
<dbReference type="PROSITE" id="PS50819">
    <property type="entry name" value="INTEIN_ENDONUCLEASE"/>
    <property type="match status" value="1"/>
</dbReference>
<evidence type="ECO:0000256" key="1">
    <source>
        <dbReference type="ARBA" id="ARBA00022478"/>
    </source>
</evidence>
<dbReference type="Gene3D" id="3.30.70.1320">
    <property type="entry name" value="Multidrug efflux transporter AcrB pore domain like"/>
    <property type="match status" value="1"/>
</dbReference>
<dbReference type="KEGG" id="mesg:MLAUSG7_1525"/>
<keyword evidence="8 10" id="KW-0804">Transcription</keyword>
<dbReference type="SUPFAM" id="SSF51294">
    <property type="entry name" value="Hedgehog/intein (Hint) domain"/>
    <property type="match status" value="1"/>
</dbReference>
<keyword evidence="6" id="KW-0651">Protein splicing</keyword>
<dbReference type="InterPro" id="IPR036844">
    <property type="entry name" value="Hint_dom_sf"/>
</dbReference>
<dbReference type="NCBIfam" id="NF011491">
    <property type="entry name" value="PRK14898.1"/>
    <property type="match status" value="1"/>
</dbReference>
<evidence type="ECO:0000256" key="5">
    <source>
        <dbReference type="ARBA" id="ARBA00022813"/>
    </source>
</evidence>
<reference evidence="12 13" key="1">
    <citation type="submission" date="2020-04" db="EMBL/GenBank/DDBJ databases">
        <authorList>
            <consortium name="Genoscope - CEA"/>
            <person name="William W."/>
        </authorList>
    </citation>
    <scope>NUCLEOTIDE SEQUENCE [LARGE SCALE GENOMIC DNA]</scope>
    <source>
        <strain evidence="12 13">SG7</strain>
    </source>
</reference>
<dbReference type="GO" id="GO:0003899">
    <property type="term" value="F:DNA-directed RNA polymerase activity"/>
    <property type="evidence" value="ECO:0007669"/>
    <property type="project" value="UniProtKB-UniRule"/>
</dbReference>
<dbReference type="EMBL" id="LR792632">
    <property type="protein sequence ID" value="CAB3289993.1"/>
    <property type="molecule type" value="Genomic_DNA"/>
</dbReference>
<dbReference type="AlphaFoldDB" id="A0A8D6SX47"/>
<evidence type="ECO:0000256" key="2">
    <source>
        <dbReference type="ARBA" id="ARBA00022490"/>
    </source>
</evidence>
<dbReference type="GO" id="GO:0016539">
    <property type="term" value="P:intein-mediated protein splicing"/>
    <property type="evidence" value="ECO:0007669"/>
    <property type="project" value="InterPro"/>
</dbReference>
<dbReference type="InterPro" id="IPR045867">
    <property type="entry name" value="DNA-dir_RpoC_beta_prime"/>
</dbReference>
<dbReference type="InterPro" id="IPR003586">
    <property type="entry name" value="Hint_dom_C"/>
</dbReference>
<dbReference type="PRINTS" id="PR00379">
    <property type="entry name" value="INTEIN"/>
</dbReference>
<dbReference type="SMART" id="SM00305">
    <property type="entry name" value="HintC"/>
    <property type="match status" value="1"/>
</dbReference>
<keyword evidence="3 10" id="KW-0808">Transferase</keyword>
<keyword evidence="5" id="KW-0068">Autocatalytic cleavage</keyword>
<dbReference type="EC" id="2.7.7.6" evidence="10"/>
<dbReference type="GO" id="GO:0005737">
    <property type="term" value="C:cytoplasm"/>
    <property type="evidence" value="ECO:0007669"/>
    <property type="project" value="UniProtKB-SubCell"/>
</dbReference>
<dbReference type="PANTHER" id="PTHR19376:SF32">
    <property type="entry name" value="DNA-DIRECTED RNA POLYMERASE III SUBUNIT RPC1"/>
    <property type="match status" value="1"/>
</dbReference>
<gene>
    <name evidence="12" type="primary">rpoA</name>
    <name evidence="10" type="synonym">rpo1C</name>
    <name evidence="10" type="synonym">rpoA2</name>
    <name evidence="12" type="ORF">MLAUSG7_1525</name>
</gene>